<keyword evidence="3" id="KW-1133">Transmembrane helix</keyword>
<dbReference type="GO" id="GO:0005524">
    <property type="term" value="F:ATP binding"/>
    <property type="evidence" value="ECO:0007669"/>
    <property type="project" value="UniProtKB-KW"/>
</dbReference>
<dbReference type="Pfam" id="PF00012">
    <property type="entry name" value="HSP70"/>
    <property type="match status" value="1"/>
</dbReference>
<dbReference type="InterPro" id="IPR043129">
    <property type="entry name" value="ATPase_NBD"/>
</dbReference>
<evidence type="ECO:0000256" key="1">
    <source>
        <dbReference type="ARBA" id="ARBA00022741"/>
    </source>
</evidence>
<comment type="caution">
    <text evidence="4">The sequence shown here is derived from an EMBL/GenBank/DDBJ whole genome shotgun (WGS) entry which is preliminary data.</text>
</comment>
<keyword evidence="1" id="KW-0547">Nucleotide-binding</keyword>
<name>A0A4R8M5Y0_9BACT</name>
<keyword evidence="3" id="KW-0472">Membrane</keyword>
<gene>
    <name evidence="4" type="ORF">C8D99_1163</name>
</gene>
<evidence type="ECO:0000313" key="5">
    <source>
        <dbReference type="Proteomes" id="UP000295066"/>
    </source>
</evidence>
<dbReference type="GO" id="GO:0140662">
    <property type="term" value="F:ATP-dependent protein folding chaperone"/>
    <property type="evidence" value="ECO:0007669"/>
    <property type="project" value="InterPro"/>
</dbReference>
<reference evidence="4 5" key="1">
    <citation type="submission" date="2019-03" db="EMBL/GenBank/DDBJ databases">
        <title>Genomic Encyclopedia of Type Strains, Phase IV (KMG-IV): sequencing the most valuable type-strain genomes for metagenomic binning, comparative biology and taxonomic classification.</title>
        <authorList>
            <person name="Goeker M."/>
        </authorList>
    </citation>
    <scope>NUCLEOTIDE SEQUENCE [LARGE SCALE GENOMIC DNA]</scope>
    <source>
        <strain evidence="4 5">DSM 25964</strain>
    </source>
</reference>
<dbReference type="Gene3D" id="3.90.640.10">
    <property type="entry name" value="Actin, Chain A, domain 4"/>
    <property type="match status" value="1"/>
</dbReference>
<evidence type="ECO:0000256" key="2">
    <source>
        <dbReference type="ARBA" id="ARBA00022840"/>
    </source>
</evidence>
<dbReference type="AlphaFoldDB" id="A0A4R8M5Y0"/>
<dbReference type="OrthoDB" id="9807934at2"/>
<dbReference type="PANTHER" id="PTHR42749:SF1">
    <property type="entry name" value="CELL SHAPE-DETERMINING PROTEIN MREB"/>
    <property type="match status" value="1"/>
</dbReference>
<sequence>MSGRSVLAADFGTTKTYFSKCPGDDPSPVSIDFGDGRDGIPSAILYREGKEPLVGQTALDTYGEASPEERRTLRLRTNFKADLVRSEAARAAAADFLSAVLAGARKQHLDLEPDRRQVLFGVPSEADDSFRSALRETARRGGFGLPDLVDEPKGALLYHIRQGDISAEQALEGVLVADFGGGTCDFAFLEGGKPVHSWGDMNLGGRLFDDLFYQWLLDRNPGLEEKLEEQGSAYFVQSHLCREAKEFFSRSMARDRDEAVSKVLPGYGGIRNMTWAEFRRRGSSWSPSAFLRREAQGEGGTGFPAEGADLFGLFRECLLSGLKEKGIDPLRITLVILAGGSSLWPFVPDILREELRFPLPAPQAQEGRTLLRSERPYAVISMGLALLPALTAKFASVREALASELPGFLEHEMGPVLARRCAAVKERILAGAGNEFFRKKLRPLLEEFRNAGGSLASLRRRLDERLAAEAPLLRKSLEHNFPLVLPGLAEETRELTVRWFARHGVAARPGRASLSAGNGRKEDSISLEISGMDGVVNVLAGVLGSLVTAGGALLCGGSGAALVAAGPVGLAVGGAAGLALSVLLVRWGRDRVKKMAEEIPLPPAAAVLLMTEAGVAEAERNLEEAMGAWLDSRLAATRKELEDHVRTLVADELKSLTEIGGLRPAP</sequence>
<dbReference type="RefSeq" id="WP_133958250.1">
    <property type="nucleotide sequence ID" value="NZ_SORI01000016.1"/>
</dbReference>
<protein>
    <submittedName>
        <fullName evidence="4">Hsp70 protein</fullName>
    </submittedName>
</protein>
<proteinExistence type="predicted"/>
<evidence type="ECO:0000256" key="3">
    <source>
        <dbReference type="SAM" id="Phobius"/>
    </source>
</evidence>
<dbReference type="Proteomes" id="UP000295066">
    <property type="component" value="Unassembled WGS sequence"/>
</dbReference>
<dbReference type="CDD" id="cd10170">
    <property type="entry name" value="ASKHA_NBD_HSP70"/>
    <property type="match status" value="1"/>
</dbReference>
<dbReference type="EMBL" id="SORI01000016">
    <property type="protein sequence ID" value="TDY57027.1"/>
    <property type="molecule type" value="Genomic_DNA"/>
</dbReference>
<keyword evidence="3" id="KW-0812">Transmembrane</keyword>
<dbReference type="Gene3D" id="3.30.420.40">
    <property type="match status" value="2"/>
</dbReference>
<keyword evidence="5" id="KW-1185">Reference proteome</keyword>
<dbReference type="SUPFAM" id="SSF53067">
    <property type="entry name" value="Actin-like ATPase domain"/>
    <property type="match status" value="2"/>
</dbReference>
<organism evidence="4 5">
    <name type="scientific">Aminivibrio pyruvatiphilus</name>
    <dbReference type="NCBI Taxonomy" id="1005740"/>
    <lineage>
        <taxon>Bacteria</taxon>
        <taxon>Thermotogati</taxon>
        <taxon>Synergistota</taxon>
        <taxon>Synergistia</taxon>
        <taxon>Synergistales</taxon>
        <taxon>Aminobacteriaceae</taxon>
        <taxon>Aminivibrio</taxon>
    </lineage>
</organism>
<keyword evidence="2" id="KW-0067">ATP-binding</keyword>
<dbReference type="InterPro" id="IPR013126">
    <property type="entry name" value="Hsp_70_fam"/>
</dbReference>
<feature type="transmembrane region" description="Helical" evidence="3">
    <location>
        <begin position="560"/>
        <end position="585"/>
    </location>
</feature>
<dbReference type="PANTHER" id="PTHR42749">
    <property type="entry name" value="CELL SHAPE-DETERMINING PROTEIN MREB"/>
    <property type="match status" value="1"/>
</dbReference>
<accession>A0A4R8M5Y0</accession>
<evidence type="ECO:0000313" key="4">
    <source>
        <dbReference type="EMBL" id="TDY57027.1"/>
    </source>
</evidence>